<proteinExistence type="predicted"/>
<dbReference type="Proteomes" id="UP000322234">
    <property type="component" value="Unassembled WGS sequence"/>
</dbReference>
<evidence type="ECO:0000313" key="3">
    <source>
        <dbReference type="Proteomes" id="UP000322234"/>
    </source>
</evidence>
<feature type="compositionally biased region" description="Polar residues" evidence="1">
    <location>
        <begin position="1"/>
        <end position="14"/>
    </location>
</feature>
<protein>
    <submittedName>
        <fullName evidence="2">Uncharacterized protein</fullName>
    </submittedName>
</protein>
<feature type="compositionally biased region" description="Polar residues" evidence="1">
    <location>
        <begin position="105"/>
        <end position="114"/>
    </location>
</feature>
<evidence type="ECO:0000313" key="2">
    <source>
        <dbReference type="EMBL" id="MXQ94372.1"/>
    </source>
</evidence>
<name>A0A6B0RXP4_9CETA</name>
<organism evidence="2 3">
    <name type="scientific">Bos mutus</name>
    <name type="common">wild yak</name>
    <dbReference type="NCBI Taxonomy" id="72004"/>
    <lineage>
        <taxon>Eukaryota</taxon>
        <taxon>Metazoa</taxon>
        <taxon>Chordata</taxon>
        <taxon>Craniata</taxon>
        <taxon>Vertebrata</taxon>
        <taxon>Euteleostomi</taxon>
        <taxon>Mammalia</taxon>
        <taxon>Eutheria</taxon>
        <taxon>Laurasiatheria</taxon>
        <taxon>Artiodactyla</taxon>
        <taxon>Ruminantia</taxon>
        <taxon>Pecora</taxon>
        <taxon>Bovidae</taxon>
        <taxon>Bovinae</taxon>
        <taxon>Bos</taxon>
    </lineage>
</organism>
<feature type="compositionally biased region" description="Basic and acidic residues" evidence="1">
    <location>
        <begin position="87"/>
        <end position="104"/>
    </location>
</feature>
<accession>A0A6B0RXP4</accession>
<reference evidence="2" key="1">
    <citation type="submission" date="2019-10" db="EMBL/GenBank/DDBJ databases">
        <title>The sequence and de novo assembly of the wild yak genome.</title>
        <authorList>
            <person name="Liu Y."/>
        </authorList>
    </citation>
    <scope>NUCLEOTIDE SEQUENCE [LARGE SCALE GENOMIC DNA]</scope>
    <source>
        <strain evidence="2">WY2019</strain>
    </source>
</reference>
<sequence length="122" mass="13381">MQTAVWMRRNTQQPEVKGDTGTKNGRYVRNLSDCVYYAMPLQASETTSSEDGDATSVDASNPGAEQEEPGCELPSPPTCTARAGKRALRDDHVRPRKGTTDSDQTRLSVCTPTSRVGLRSYR</sequence>
<feature type="region of interest" description="Disordered" evidence="1">
    <location>
        <begin position="1"/>
        <end position="26"/>
    </location>
</feature>
<keyword evidence="3" id="KW-1185">Reference proteome</keyword>
<feature type="region of interest" description="Disordered" evidence="1">
    <location>
        <begin position="42"/>
        <end position="122"/>
    </location>
</feature>
<gene>
    <name evidence="2" type="ORF">E5288_WYG001189</name>
</gene>
<dbReference type="EMBL" id="VBQZ03000109">
    <property type="protein sequence ID" value="MXQ94372.1"/>
    <property type="molecule type" value="Genomic_DNA"/>
</dbReference>
<evidence type="ECO:0000256" key="1">
    <source>
        <dbReference type="SAM" id="MobiDB-lite"/>
    </source>
</evidence>
<comment type="caution">
    <text evidence="2">The sequence shown here is derived from an EMBL/GenBank/DDBJ whole genome shotgun (WGS) entry which is preliminary data.</text>
</comment>
<dbReference type="AlphaFoldDB" id="A0A6B0RXP4"/>